<keyword evidence="3" id="KW-1003">Cell membrane</keyword>
<organism evidence="9 10">
    <name type="scientific">Streptomyces zingiberis</name>
    <dbReference type="NCBI Taxonomy" id="2053010"/>
    <lineage>
        <taxon>Bacteria</taxon>
        <taxon>Bacillati</taxon>
        <taxon>Actinomycetota</taxon>
        <taxon>Actinomycetes</taxon>
        <taxon>Kitasatosporales</taxon>
        <taxon>Streptomycetaceae</taxon>
        <taxon>Streptomyces</taxon>
    </lineage>
</organism>
<evidence type="ECO:0000256" key="5">
    <source>
        <dbReference type="ARBA" id="ARBA00022989"/>
    </source>
</evidence>
<feature type="transmembrane region" description="Helical" evidence="7">
    <location>
        <begin position="20"/>
        <end position="47"/>
    </location>
</feature>
<dbReference type="PANTHER" id="PTHR43045">
    <property type="entry name" value="SHIKIMATE TRANSPORTER"/>
    <property type="match status" value="1"/>
</dbReference>
<proteinExistence type="predicted"/>
<feature type="transmembrane region" description="Helical" evidence="7">
    <location>
        <begin position="157"/>
        <end position="177"/>
    </location>
</feature>
<feature type="domain" description="Major facilitator superfamily (MFS) profile" evidence="8">
    <location>
        <begin position="20"/>
        <end position="430"/>
    </location>
</feature>
<evidence type="ECO:0000256" key="2">
    <source>
        <dbReference type="ARBA" id="ARBA00022448"/>
    </source>
</evidence>
<keyword evidence="2" id="KW-0813">Transport</keyword>
<feature type="transmembrane region" description="Helical" evidence="7">
    <location>
        <begin position="405"/>
        <end position="422"/>
    </location>
</feature>
<keyword evidence="6 7" id="KW-0472">Membrane</keyword>
<keyword evidence="5 7" id="KW-1133">Transmembrane helix</keyword>
<evidence type="ECO:0000256" key="4">
    <source>
        <dbReference type="ARBA" id="ARBA00022692"/>
    </source>
</evidence>
<dbReference type="Proteomes" id="UP000695264">
    <property type="component" value="Unassembled WGS sequence"/>
</dbReference>
<evidence type="ECO:0000256" key="6">
    <source>
        <dbReference type="ARBA" id="ARBA00023136"/>
    </source>
</evidence>
<feature type="transmembrane region" description="Helical" evidence="7">
    <location>
        <begin position="59"/>
        <end position="81"/>
    </location>
</feature>
<dbReference type="Pfam" id="PF07690">
    <property type="entry name" value="MFS_1"/>
    <property type="match status" value="1"/>
</dbReference>
<dbReference type="InterPro" id="IPR036259">
    <property type="entry name" value="MFS_trans_sf"/>
</dbReference>
<feature type="transmembrane region" description="Helical" evidence="7">
    <location>
        <begin position="336"/>
        <end position="356"/>
    </location>
</feature>
<comment type="subcellular location">
    <subcellularLocation>
        <location evidence="1">Cell membrane</location>
        <topology evidence="1">Multi-pass membrane protein</topology>
    </subcellularLocation>
</comment>
<dbReference type="CDD" id="cd17369">
    <property type="entry name" value="MFS_ShiA_like"/>
    <property type="match status" value="1"/>
</dbReference>
<dbReference type="EMBL" id="JAATEN010000009">
    <property type="protein sequence ID" value="NJQ01733.1"/>
    <property type="molecule type" value="Genomic_DNA"/>
</dbReference>
<evidence type="ECO:0000256" key="7">
    <source>
        <dbReference type="SAM" id="Phobius"/>
    </source>
</evidence>
<gene>
    <name evidence="9" type="ORF">HCK00_14635</name>
</gene>
<evidence type="ECO:0000256" key="1">
    <source>
        <dbReference type="ARBA" id="ARBA00004651"/>
    </source>
</evidence>
<name>A0ABX1BX99_9ACTN</name>
<dbReference type="InterPro" id="IPR020846">
    <property type="entry name" value="MFS_dom"/>
</dbReference>
<reference evidence="9 10" key="1">
    <citation type="submission" date="2020-03" db="EMBL/GenBank/DDBJ databases">
        <title>WGS of actinomycetes isolated from Thailand.</title>
        <authorList>
            <person name="Thawai C."/>
        </authorList>
    </citation>
    <scope>NUCLEOTIDE SEQUENCE [LARGE SCALE GENOMIC DNA]</scope>
    <source>
        <strain evidence="9 10">PLAI 1-29</strain>
    </source>
</reference>
<keyword evidence="4 7" id="KW-0812">Transmembrane</keyword>
<feature type="transmembrane region" description="Helical" evidence="7">
    <location>
        <begin position="247"/>
        <end position="268"/>
    </location>
</feature>
<evidence type="ECO:0000256" key="3">
    <source>
        <dbReference type="ARBA" id="ARBA00022475"/>
    </source>
</evidence>
<feature type="transmembrane region" description="Helical" evidence="7">
    <location>
        <begin position="120"/>
        <end position="145"/>
    </location>
</feature>
<feature type="transmembrane region" description="Helical" evidence="7">
    <location>
        <begin position="189"/>
        <end position="208"/>
    </location>
</feature>
<evidence type="ECO:0000259" key="8">
    <source>
        <dbReference type="PROSITE" id="PS50850"/>
    </source>
</evidence>
<accession>A0ABX1BX99</accession>
<dbReference type="Gene3D" id="1.20.1250.20">
    <property type="entry name" value="MFS general substrate transporter like domains"/>
    <property type="match status" value="2"/>
</dbReference>
<dbReference type="RefSeq" id="WP_168102344.1">
    <property type="nucleotide sequence ID" value="NZ_JAATEN010000009.1"/>
</dbReference>
<keyword evidence="10" id="KW-1185">Reference proteome</keyword>
<evidence type="ECO:0000313" key="10">
    <source>
        <dbReference type="Proteomes" id="UP000695264"/>
    </source>
</evidence>
<feature type="transmembrane region" description="Helical" evidence="7">
    <location>
        <begin position="376"/>
        <end position="399"/>
    </location>
</feature>
<comment type="caution">
    <text evidence="9">The sequence shown here is derived from an EMBL/GenBank/DDBJ whole genome shotgun (WGS) entry which is preliminary data.</text>
</comment>
<feature type="transmembrane region" description="Helical" evidence="7">
    <location>
        <begin position="280"/>
        <end position="302"/>
    </location>
</feature>
<feature type="transmembrane region" description="Helical" evidence="7">
    <location>
        <begin position="93"/>
        <end position="114"/>
    </location>
</feature>
<sequence>MAASPAPAQSAQGSPERMRVAVGCGVGATIETYDFIGFGTAAALYFGDVFFPDSDPLSATLLSFATLGIGFAARPLGGIIAGHLGDRVGRKPVLVGSLLLMGVATVLIGCLPTYEMVGVWAPVLLVAVRVVQGLAFGAEWGGAILMTFEHAPWRQRGLYTGITQAGFPVGLLLANLAFLVSRNTLDDSWAWRVPFLLSAVLIVVGILIRLKIDESPQFEELKEAGEVAKNPLWEVVREDWRGLLRAFCLRIAETAGYAVSVTFVLSYLSDGNAPDVTSAVSLTALVTAAALGIAATTGWGLLSDRVGRRPVYLLGCTVTLLWGVPLFLLVNTATAALVLVAFVISYTICQNSLAGVQGAWFCELFATRTRTAGTSLAYQLSAVVSGFTPMIATALYSVVGWTGPALLFSFYGLLGLVAALLTRETWGTAERRQADATARAAASTAVPATPLH</sequence>
<dbReference type="PROSITE" id="PS50850">
    <property type="entry name" value="MFS"/>
    <property type="match status" value="1"/>
</dbReference>
<feature type="transmembrane region" description="Helical" evidence="7">
    <location>
        <begin position="311"/>
        <end position="330"/>
    </location>
</feature>
<dbReference type="InterPro" id="IPR011701">
    <property type="entry name" value="MFS"/>
</dbReference>
<dbReference type="PANTHER" id="PTHR43045:SF1">
    <property type="entry name" value="SHIKIMATE TRANSPORTER"/>
    <property type="match status" value="1"/>
</dbReference>
<evidence type="ECO:0000313" key="9">
    <source>
        <dbReference type="EMBL" id="NJQ01733.1"/>
    </source>
</evidence>
<dbReference type="SUPFAM" id="SSF103473">
    <property type="entry name" value="MFS general substrate transporter"/>
    <property type="match status" value="1"/>
</dbReference>
<protein>
    <submittedName>
        <fullName evidence="9">MHS family MFS transporter</fullName>
    </submittedName>
</protein>